<protein>
    <submittedName>
        <fullName evidence="1">Uncharacterized protein</fullName>
    </submittedName>
</protein>
<keyword evidence="2" id="KW-1185">Reference proteome</keyword>
<accession>A0A518F0L2</accession>
<dbReference type="RefSeq" id="WP_145205014.1">
    <property type="nucleotide sequence ID" value="NZ_CP036434.1"/>
</dbReference>
<evidence type="ECO:0000313" key="2">
    <source>
        <dbReference type="Proteomes" id="UP000320390"/>
    </source>
</evidence>
<dbReference type="Proteomes" id="UP000320390">
    <property type="component" value="Chromosome"/>
</dbReference>
<name>A0A518F0L2_9BACT</name>
<proteinExistence type="predicted"/>
<evidence type="ECO:0000313" key="1">
    <source>
        <dbReference type="EMBL" id="QDV09865.1"/>
    </source>
</evidence>
<dbReference type="OrthoDB" id="5113432at2"/>
<reference evidence="1 2" key="1">
    <citation type="submission" date="2019-02" db="EMBL/GenBank/DDBJ databases">
        <title>Deep-cultivation of Planctomycetes and their phenomic and genomic characterization uncovers novel biology.</title>
        <authorList>
            <person name="Wiegand S."/>
            <person name="Jogler M."/>
            <person name="Boedeker C."/>
            <person name="Pinto D."/>
            <person name="Vollmers J."/>
            <person name="Rivas-Marin E."/>
            <person name="Kohn T."/>
            <person name="Peeters S.H."/>
            <person name="Heuer A."/>
            <person name="Rast P."/>
            <person name="Oberbeckmann S."/>
            <person name="Bunk B."/>
            <person name="Jeske O."/>
            <person name="Meyerdierks A."/>
            <person name="Storesund J.E."/>
            <person name="Kallscheuer N."/>
            <person name="Luecker S."/>
            <person name="Lage O.M."/>
            <person name="Pohl T."/>
            <person name="Merkel B.J."/>
            <person name="Hornburger P."/>
            <person name="Mueller R.-W."/>
            <person name="Bruemmer F."/>
            <person name="Labrenz M."/>
            <person name="Spormann A.M."/>
            <person name="Op den Camp H."/>
            <person name="Overmann J."/>
            <person name="Amann R."/>
            <person name="Jetten M.S.M."/>
            <person name="Mascher T."/>
            <person name="Medema M.H."/>
            <person name="Devos D.P."/>
            <person name="Kaster A.-K."/>
            <person name="Ovreas L."/>
            <person name="Rohde M."/>
            <person name="Galperin M.Y."/>
            <person name="Jogler C."/>
        </authorList>
    </citation>
    <scope>NUCLEOTIDE SEQUENCE [LARGE SCALE GENOMIC DNA]</scope>
    <source>
        <strain evidence="1 2">Poly30</strain>
    </source>
</reference>
<organism evidence="1 2">
    <name type="scientific">Saltatorellus ferox</name>
    <dbReference type="NCBI Taxonomy" id="2528018"/>
    <lineage>
        <taxon>Bacteria</taxon>
        <taxon>Pseudomonadati</taxon>
        <taxon>Planctomycetota</taxon>
        <taxon>Planctomycetia</taxon>
        <taxon>Planctomycetia incertae sedis</taxon>
        <taxon>Saltatorellus</taxon>
    </lineage>
</organism>
<gene>
    <name evidence="1" type="ORF">Poly30_54250</name>
</gene>
<dbReference type="AlphaFoldDB" id="A0A518F0L2"/>
<sequence length="138" mass="15081">MSSWRDQASEEAQQDLDSLVGAALETGETTLESTGELRPFFIGVRIDGTKTMGSLGDEVDASEVVVRLVAALRKSRDQYRAVAIVKDVTLRDGTSDAIWVDLCHSEGHAMTCYLTYRLHDGRLTAGDMGAQACDNLLW</sequence>
<dbReference type="EMBL" id="CP036434">
    <property type="protein sequence ID" value="QDV09865.1"/>
    <property type="molecule type" value="Genomic_DNA"/>
</dbReference>